<reference evidence="6 7" key="1">
    <citation type="submission" date="2012-05" db="EMBL/GenBank/DDBJ databases">
        <title>Noncontiguous Finished plasmid 1 of genome of Chamaesiphon sp. PCC 6605.</title>
        <authorList>
            <consortium name="US DOE Joint Genome Institute"/>
            <person name="Gugger M."/>
            <person name="Coursin T."/>
            <person name="Rippka R."/>
            <person name="Tandeau De Marsac N."/>
            <person name="Huntemann M."/>
            <person name="Wei C.-L."/>
            <person name="Han J."/>
            <person name="Detter J.C."/>
            <person name="Han C."/>
            <person name="Tapia R."/>
            <person name="Chen A."/>
            <person name="Kyrpides N."/>
            <person name="Mavromatis K."/>
            <person name="Markowitz V."/>
            <person name="Szeto E."/>
            <person name="Ivanova N."/>
            <person name="Pagani I."/>
            <person name="Pati A."/>
            <person name="Goodwin L."/>
            <person name="Nordberg H.P."/>
            <person name="Cantor M.N."/>
            <person name="Hua S.X."/>
            <person name="Woyke T."/>
            <person name="Kerfeld C.A."/>
        </authorList>
    </citation>
    <scope>NUCLEOTIDE SEQUENCE [LARGE SCALE GENOMIC DNA]</scope>
    <source>
        <strain evidence="7">ATCC 27169 / PCC 6605</strain>
        <plasmid evidence="7">Plasmid pCHA6605.01</plasmid>
    </source>
</reference>
<dbReference type="PROSITE" id="PS50042">
    <property type="entry name" value="CNMP_BINDING_3"/>
    <property type="match status" value="1"/>
</dbReference>
<dbReference type="Gene3D" id="2.60.120.10">
    <property type="entry name" value="Jelly Rolls"/>
    <property type="match status" value="1"/>
</dbReference>
<proteinExistence type="predicted"/>
<dbReference type="PROSITE" id="PS51063">
    <property type="entry name" value="HTH_CRP_2"/>
    <property type="match status" value="1"/>
</dbReference>
<dbReference type="GO" id="GO:0005829">
    <property type="term" value="C:cytosol"/>
    <property type="evidence" value="ECO:0007669"/>
    <property type="project" value="TreeGrafter"/>
</dbReference>
<dbReference type="GO" id="GO:0003677">
    <property type="term" value="F:DNA binding"/>
    <property type="evidence" value="ECO:0007669"/>
    <property type="project" value="UniProtKB-KW"/>
</dbReference>
<dbReference type="GO" id="GO:0003700">
    <property type="term" value="F:DNA-binding transcription factor activity"/>
    <property type="evidence" value="ECO:0007669"/>
    <property type="project" value="TreeGrafter"/>
</dbReference>
<dbReference type="SMART" id="SM00100">
    <property type="entry name" value="cNMP"/>
    <property type="match status" value="1"/>
</dbReference>
<gene>
    <name evidence="6" type="ORF">Cha6605_6128</name>
</gene>
<keyword evidence="7" id="KW-1185">Reference proteome</keyword>
<dbReference type="KEGG" id="cmp:Cha6605_6128"/>
<evidence type="ECO:0000313" key="7">
    <source>
        <dbReference type="Proteomes" id="UP000010366"/>
    </source>
</evidence>
<protein>
    <submittedName>
        <fullName evidence="6">cAMP-binding protein</fullName>
    </submittedName>
</protein>
<dbReference type="OrthoDB" id="571714at2"/>
<dbReference type="InterPro" id="IPR018490">
    <property type="entry name" value="cNMP-bd_dom_sf"/>
</dbReference>
<dbReference type="RefSeq" id="WP_015328846.1">
    <property type="nucleotide sequence ID" value="NC_020053.1"/>
</dbReference>
<geneLocation type="plasmid" evidence="6 7">
    <name>pCHA6605.01</name>
</geneLocation>
<organism evidence="6 7">
    <name type="scientific">Chamaesiphon minutus (strain ATCC 27169 / PCC 6605)</name>
    <dbReference type="NCBI Taxonomy" id="1173020"/>
    <lineage>
        <taxon>Bacteria</taxon>
        <taxon>Bacillati</taxon>
        <taxon>Cyanobacteriota</taxon>
        <taxon>Cyanophyceae</taxon>
        <taxon>Gomontiellales</taxon>
        <taxon>Chamaesiphonaceae</taxon>
        <taxon>Chamaesiphon</taxon>
    </lineage>
</organism>
<keyword evidence="3" id="KW-0804">Transcription</keyword>
<dbReference type="HOGENOM" id="CLU_075053_4_2_3"/>
<name>K9UR80_CHAP6</name>
<dbReference type="CDD" id="cd00038">
    <property type="entry name" value="CAP_ED"/>
    <property type="match status" value="1"/>
</dbReference>
<evidence type="ECO:0000313" key="6">
    <source>
        <dbReference type="EMBL" id="AFY96961.1"/>
    </source>
</evidence>
<dbReference type="InterPro" id="IPR000595">
    <property type="entry name" value="cNMP-bd_dom"/>
</dbReference>
<feature type="domain" description="HTH crp-type" evidence="5">
    <location>
        <begin position="134"/>
        <end position="196"/>
    </location>
</feature>
<dbReference type="EMBL" id="CP003601">
    <property type="protein sequence ID" value="AFY96961.1"/>
    <property type="molecule type" value="Genomic_DNA"/>
</dbReference>
<evidence type="ECO:0000256" key="2">
    <source>
        <dbReference type="ARBA" id="ARBA00023125"/>
    </source>
</evidence>
<dbReference type="PANTHER" id="PTHR24567">
    <property type="entry name" value="CRP FAMILY TRANSCRIPTIONAL REGULATORY PROTEIN"/>
    <property type="match status" value="1"/>
</dbReference>
<dbReference type="InterPro" id="IPR036390">
    <property type="entry name" value="WH_DNA-bd_sf"/>
</dbReference>
<dbReference type="InterPro" id="IPR050397">
    <property type="entry name" value="Env_Response_Regulators"/>
</dbReference>
<dbReference type="SUPFAM" id="SSF51206">
    <property type="entry name" value="cAMP-binding domain-like"/>
    <property type="match status" value="1"/>
</dbReference>
<keyword evidence="6" id="KW-0614">Plasmid</keyword>
<dbReference type="InterPro" id="IPR012318">
    <property type="entry name" value="HTH_CRP"/>
</dbReference>
<dbReference type="SUPFAM" id="SSF46785">
    <property type="entry name" value="Winged helix' DNA-binding domain"/>
    <property type="match status" value="1"/>
</dbReference>
<evidence type="ECO:0000259" key="4">
    <source>
        <dbReference type="PROSITE" id="PS50042"/>
    </source>
</evidence>
<dbReference type="PANTHER" id="PTHR24567:SF74">
    <property type="entry name" value="HTH-TYPE TRANSCRIPTIONAL REGULATOR ARCR"/>
    <property type="match status" value="1"/>
</dbReference>
<evidence type="ECO:0000256" key="3">
    <source>
        <dbReference type="ARBA" id="ARBA00023163"/>
    </source>
</evidence>
<sequence>MNVLNSKSLLMLLQGTIAYRDLVNGQTLFYQGDPAESVFVVESGKIRLAHFTQAGKVIQHYDAVAGESFAEAALFNSVYDCAAIAEIPSRVMVLSKEILFKTLEQQPTLAMEVMAQLAKRAHHLKVLLHLRSIRSPRERVLHYLQLIAQSNQVNLKRSFKDIAEEIGIAPEVFSRALSSLEQDGVISRSQRNIDLH</sequence>
<dbReference type="Proteomes" id="UP000010366">
    <property type="component" value="Plasmid pCHA6605.01"/>
</dbReference>
<feature type="domain" description="Cyclic nucleotide-binding" evidence="4">
    <location>
        <begin position="19"/>
        <end position="120"/>
    </location>
</feature>
<dbReference type="SMART" id="SM00419">
    <property type="entry name" value="HTH_CRP"/>
    <property type="match status" value="1"/>
</dbReference>
<keyword evidence="2" id="KW-0238">DNA-binding</keyword>
<dbReference type="eggNOG" id="COG0664">
    <property type="taxonomic scope" value="Bacteria"/>
</dbReference>
<evidence type="ECO:0000256" key="1">
    <source>
        <dbReference type="ARBA" id="ARBA00023015"/>
    </source>
</evidence>
<dbReference type="Pfam" id="PF13545">
    <property type="entry name" value="HTH_Crp_2"/>
    <property type="match status" value="1"/>
</dbReference>
<keyword evidence="1" id="KW-0805">Transcription regulation</keyword>
<dbReference type="AlphaFoldDB" id="K9UR80"/>
<dbReference type="Pfam" id="PF00027">
    <property type="entry name" value="cNMP_binding"/>
    <property type="match status" value="1"/>
</dbReference>
<evidence type="ECO:0000259" key="5">
    <source>
        <dbReference type="PROSITE" id="PS51063"/>
    </source>
</evidence>
<accession>K9UR80</accession>
<dbReference type="InterPro" id="IPR014710">
    <property type="entry name" value="RmlC-like_jellyroll"/>
</dbReference>